<dbReference type="Proteomes" id="UP000095200">
    <property type="component" value="Unassembled WGS sequence"/>
</dbReference>
<dbReference type="GO" id="GO:0016020">
    <property type="term" value="C:membrane"/>
    <property type="evidence" value="ECO:0007669"/>
    <property type="project" value="InterPro"/>
</dbReference>
<evidence type="ECO:0000313" key="4">
    <source>
        <dbReference type="Proteomes" id="UP000095200"/>
    </source>
</evidence>
<sequence length="486" mass="52976">MKLGTKLFLGIFGIAFLVSGATGSYFYVQARDAVMQTLQQELKSTARSAARLINGRALDSLQTPDQADSPAYKDIQHILQAVVDSNPDFLYAYTMRLVKGEVRFVVDSPPSDDNGDGKISDDELPQDIGALYDDPAPSLLNGFLKPSADDQPYEDEWGWTLSGYAPIFDDAGRSVGLLGIDMSLDQVAAKLKAIERAGIFSLGITAALACILTFFFSRQVVKPIRSLQQAFQDVAQGDYTVHLKPSSRDEMGELVRHFNLLVTELKEKALMKSHFGKIVPPKIVEQMLASDFKQNSEVVNVTVLFCDLRGFTTMSENLPPSMLVGLLNEYFTAMVQIIESHGGMVDKFVGDKVMAVFGHPVPLANEQQAALDAARKMLATCDALNQKLCLTGNFKLVNSIGMHSGPALAGIIGSPDRSEYTLIGDSVNVAARLETKTRQLDTRLVISADVAKGLDTIPSDLVAKGAHQVRGRHDPIEILAQKDIEH</sequence>
<protein>
    <submittedName>
        <fullName evidence="3">Adenylate cyclase</fullName>
    </submittedName>
</protein>
<dbReference type="EMBL" id="BDFE01000016">
    <property type="protein sequence ID" value="GAU08893.1"/>
    <property type="molecule type" value="Genomic_DNA"/>
</dbReference>
<dbReference type="GO" id="GO:0035556">
    <property type="term" value="P:intracellular signal transduction"/>
    <property type="evidence" value="ECO:0007669"/>
    <property type="project" value="InterPro"/>
</dbReference>
<dbReference type="PROSITE" id="PS50885">
    <property type="entry name" value="HAMP"/>
    <property type="match status" value="1"/>
</dbReference>
<dbReference type="PROSITE" id="PS50125">
    <property type="entry name" value="GUANYLATE_CYCLASE_2"/>
    <property type="match status" value="1"/>
</dbReference>
<dbReference type="GO" id="GO:0009190">
    <property type="term" value="P:cyclic nucleotide biosynthetic process"/>
    <property type="evidence" value="ECO:0007669"/>
    <property type="project" value="InterPro"/>
</dbReference>
<dbReference type="RefSeq" id="WP_069858893.1">
    <property type="nucleotide sequence ID" value="NZ_BDFE01000016.1"/>
</dbReference>
<proteinExistence type="predicted"/>
<accession>A0A194AHU0</accession>
<dbReference type="Pfam" id="PF00672">
    <property type="entry name" value="HAMP"/>
    <property type="match status" value="1"/>
</dbReference>
<dbReference type="PANTHER" id="PTHR43081">
    <property type="entry name" value="ADENYLATE CYCLASE, TERMINAL-DIFFERENTIATION SPECIFIC-RELATED"/>
    <property type="match status" value="1"/>
</dbReference>
<dbReference type="STRING" id="1592317.DPF_1611"/>
<dbReference type="PROSITE" id="PS00018">
    <property type="entry name" value="EF_HAND_1"/>
    <property type="match status" value="1"/>
</dbReference>
<name>A0A194AHU0_9BACT</name>
<dbReference type="CDD" id="cd06225">
    <property type="entry name" value="HAMP"/>
    <property type="match status" value="1"/>
</dbReference>
<dbReference type="SUPFAM" id="SSF158472">
    <property type="entry name" value="HAMP domain-like"/>
    <property type="match status" value="1"/>
</dbReference>
<dbReference type="SMART" id="SM00304">
    <property type="entry name" value="HAMP"/>
    <property type="match status" value="1"/>
</dbReference>
<dbReference type="InterPro" id="IPR050697">
    <property type="entry name" value="Adenylyl/Guanylyl_Cyclase_3/4"/>
</dbReference>
<dbReference type="GO" id="GO:0004016">
    <property type="term" value="F:adenylate cyclase activity"/>
    <property type="evidence" value="ECO:0007669"/>
    <property type="project" value="UniProtKB-ARBA"/>
</dbReference>
<dbReference type="SMART" id="SM00044">
    <property type="entry name" value="CYCc"/>
    <property type="match status" value="1"/>
</dbReference>
<dbReference type="CDD" id="cd07302">
    <property type="entry name" value="CHD"/>
    <property type="match status" value="1"/>
</dbReference>
<dbReference type="SUPFAM" id="SSF55073">
    <property type="entry name" value="Nucleotide cyclase"/>
    <property type="match status" value="1"/>
</dbReference>
<evidence type="ECO:0000313" key="3">
    <source>
        <dbReference type="EMBL" id="GAU08893.1"/>
    </source>
</evidence>
<feature type="domain" description="HAMP" evidence="2">
    <location>
        <begin position="218"/>
        <end position="270"/>
    </location>
</feature>
<dbReference type="InterPro" id="IPR001054">
    <property type="entry name" value="A/G_cyclase"/>
</dbReference>
<organism evidence="3 4">
    <name type="scientific">Desulfoplanes formicivorans</name>
    <dbReference type="NCBI Taxonomy" id="1592317"/>
    <lineage>
        <taxon>Bacteria</taxon>
        <taxon>Pseudomonadati</taxon>
        <taxon>Thermodesulfobacteriota</taxon>
        <taxon>Desulfovibrionia</taxon>
        <taxon>Desulfovibrionales</taxon>
        <taxon>Desulfoplanaceae</taxon>
        <taxon>Desulfoplanes</taxon>
    </lineage>
</organism>
<feature type="domain" description="Guanylate cyclase" evidence="1">
    <location>
        <begin position="302"/>
        <end position="434"/>
    </location>
</feature>
<reference evidence="4" key="1">
    <citation type="submission" date="2016-06" db="EMBL/GenBank/DDBJ databases">
        <title>Draft genome sequence of Desulfoplanes formicivorans strain Pf12B.</title>
        <authorList>
            <person name="Watanabe M."/>
            <person name="Kojima H."/>
            <person name="Fukui M."/>
        </authorList>
    </citation>
    <scope>NUCLEOTIDE SEQUENCE [LARGE SCALE GENOMIC DNA]</scope>
    <source>
        <strain evidence="4">Pf12B</strain>
    </source>
</reference>
<dbReference type="InterPro" id="IPR003660">
    <property type="entry name" value="HAMP_dom"/>
</dbReference>
<keyword evidence="4" id="KW-1185">Reference proteome</keyword>
<dbReference type="InterPro" id="IPR029787">
    <property type="entry name" value="Nucleotide_cyclase"/>
</dbReference>
<dbReference type="Gene3D" id="3.30.70.1230">
    <property type="entry name" value="Nucleotide cyclase"/>
    <property type="match status" value="1"/>
</dbReference>
<dbReference type="AlphaFoldDB" id="A0A194AHU0"/>
<dbReference type="Pfam" id="PF00211">
    <property type="entry name" value="Guanylate_cyc"/>
    <property type="match status" value="1"/>
</dbReference>
<gene>
    <name evidence="3" type="ORF">DPF_1611</name>
</gene>
<dbReference type="InterPro" id="IPR018247">
    <property type="entry name" value="EF_Hand_1_Ca_BS"/>
</dbReference>
<dbReference type="PANTHER" id="PTHR43081:SF1">
    <property type="entry name" value="ADENYLATE CYCLASE, TERMINAL-DIFFERENTIATION SPECIFIC"/>
    <property type="match status" value="1"/>
</dbReference>
<dbReference type="Gene3D" id="6.10.340.10">
    <property type="match status" value="1"/>
</dbReference>
<evidence type="ECO:0000259" key="2">
    <source>
        <dbReference type="PROSITE" id="PS50885"/>
    </source>
</evidence>
<comment type="caution">
    <text evidence="3">The sequence shown here is derived from an EMBL/GenBank/DDBJ whole genome shotgun (WGS) entry which is preliminary data.</text>
</comment>
<evidence type="ECO:0000259" key="1">
    <source>
        <dbReference type="PROSITE" id="PS50125"/>
    </source>
</evidence>